<feature type="compositionally biased region" description="Polar residues" evidence="1">
    <location>
        <begin position="1121"/>
        <end position="1130"/>
    </location>
</feature>
<keyword evidence="2" id="KW-0732">Signal</keyword>
<feature type="region of interest" description="Disordered" evidence="1">
    <location>
        <begin position="1258"/>
        <end position="1322"/>
    </location>
</feature>
<feature type="compositionally biased region" description="Polar residues" evidence="1">
    <location>
        <begin position="655"/>
        <end position="666"/>
    </location>
</feature>
<sequence length="1322" mass="145401">MDYIGYTMNICLILFMISVTGSHCQYYSNRDIILTPHQLKTYPGKILYYRPHELPTGPGVLDNVAPAQQGTGPAVATSTAVPWEEVLKETVFLALNDNKTSAKSADGTTTKQPLYIARQQKAIYGAPYIGSVDLSVPRFGDIVELSRGRLEQEHDESYLFVQDDADKPQFDSGRNVSAYWKVERIRHRDEQRGHRYELKFTVTPVRDLQLDENAVVNKSFIVRDEDYPRYFGLASPNAIPVMKKNDQYFERAVFDPLFPPYHSSYQSNRYTRPTPTTMTLGEFLIQSLLSGGETTIKSQTHPHYGSNGYRFGSSYNRVKFPDAYTTSSQTAPKYYHHIHFQRPSIAPLAPTAPPMPPMIKEVQTASSNLQQDYAKLIDFRGGIDNMDLRPSADNNLPVQQPQPMIQTPRYPPIMVPVQPAHIHHYHHHQQAMQQQAMPQQPQPQPQQPLILSQPPNNNPPPLQPLPQNLVQSIPVFNPQGQVMLNHIPIAPSHMIQVAAPQGPVAIPVHFQLIPSQGQVYAPQQPGVNAIPIRIMQQAPVHVYPVNPYMVPQNHPAPIHPNHPDYTTTRHPNQSIHYPHHPNSIPTTLKFPNYKYTPQPSTSPYASPTVANYRYSSLPTIQASPAGQRERFTASSFRPISSTPISPHHKLEPETAGSSPIDSSSPKFQSFGLENAVTPKTTTVVPIATAADQGFTPSVSLTSPVHSGFFSNFLDEKGTVSESGKLYSEPDPLYHNSIGTTPISFTTPISPVSPSGAYTHTSGPNFTPKFTLNPSSYKGVPSPTIGPPQIETPISSTLKSYHYLPHHDNYDFVPSRVVELAHVKKIPKKSGGKRKTQGQPGNQANHHHVTVTSHKPLKFSEAPDYATRRPESQLSVQLPPPEKDFNTFYGTAKQNAKVQKPKNFVTQPYSSSTTPFPTSLTTPASSSSASTTPTPITTTPSGSTTATTEKTFTQFQPFFKNKNEKSDDIITTMRPRLVIKTVYKPYPSSSSTNSASGGSTEKPVLKWIPKRPRNKGNTSAEPSSSSTSSSASIEQVSASSEHSTVEPVLANKSSTSSGTARSSLENQMNRLRASRGRSRYTHRRVTTPGTPSASQHPIAKVQRIRTSTATSTSTSTIKPISGVTSSTFDSNRLSDNRPPTETEVHQAEDAAVAPLSLKNASNEKSKRDTATEENEILVAEPLTSKLSNSKENNYEMVKAEINPIQTNATNILLFEASDASIGPTGSSLPTINELTMSIINHARAIANQTIKPEDIHDKTLQSNEINHKEEETTIPMSATTMVASTNEPVPESEQTETTDSGDSNDGTDSTGSSRSETTVSVDN</sequence>
<feature type="region of interest" description="Disordered" evidence="1">
    <location>
        <begin position="637"/>
        <end position="666"/>
    </location>
</feature>
<organism evidence="3 4">
    <name type="scientific">Aedes albopictus</name>
    <name type="common">Asian tiger mosquito</name>
    <name type="synonym">Stegomyia albopicta</name>
    <dbReference type="NCBI Taxonomy" id="7160"/>
    <lineage>
        <taxon>Eukaryota</taxon>
        <taxon>Metazoa</taxon>
        <taxon>Ecdysozoa</taxon>
        <taxon>Arthropoda</taxon>
        <taxon>Hexapoda</taxon>
        <taxon>Insecta</taxon>
        <taxon>Pterygota</taxon>
        <taxon>Neoptera</taxon>
        <taxon>Endopterygota</taxon>
        <taxon>Diptera</taxon>
        <taxon>Nematocera</taxon>
        <taxon>Culicoidea</taxon>
        <taxon>Culicidae</taxon>
        <taxon>Culicinae</taxon>
        <taxon>Aedini</taxon>
        <taxon>Aedes</taxon>
        <taxon>Stegomyia</taxon>
    </lineage>
</organism>
<feature type="compositionally biased region" description="Low complexity" evidence="1">
    <location>
        <begin position="1105"/>
        <end position="1115"/>
    </location>
</feature>
<feature type="signal peptide" evidence="2">
    <location>
        <begin position="1"/>
        <end position="24"/>
    </location>
</feature>
<feature type="compositionally biased region" description="Low complexity" evidence="1">
    <location>
        <begin position="1018"/>
        <end position="1040"/>
    </location>
</feature>
<name>A0ABM1XVF0_AEDAL</name>
<protein>
    <submittedName>
        <fullName evidence="3">Uncharacterized protein</fullName>
    </submittedName>
</protein>
<dbReference type="EnsemblMetazoa" id="AALFPA23_003255.R3504">
    <property type="protein sequence ID" value="AALFPA23_003255.P3504"/>
    <property type="gene ID" value="AALFPA23_003255"/>
</dbReference>
<reference evidence="3" key="2">
    <citation type="submission" date="2025-05" db="UniProtKB">
        <authorList>
            <consortium name="EnsemblMetazoa"/>
        </authorList>
    </citation>
    <scope>IDENTIFICATION</scope>
    <source>
        <strain evidence="3">Foshan</strain>
    </source>
</reference>
<feature type="compositionally biased region" description="Polar residues" evidence="1">
    <location>
        <begin position="1273"/>
        <end position="1286"/>
    </location>
</feature>
<feature type="compositionally biased region" description="Basic and acidic residues" evidence="1">
    <location>
        <begin position="1258"/>
        <end position="1270"/>
    </location>
</feature>
<feature type="compositionally biased region" description="Low complexity" evidence="1">
    <location>
        <begin position="430"/>
        <end position="439"/>
    </location>
</feature>
<feature type="compositionally biased region" description="Low complexity" evidence="1">
    <location>
        <begin position="1294"/>
        <end position="1322"/>
    </location>
</feature>
<evidence type="ECO:0000256" key="1">
    <source>
        <dbReference type="SAM" id="MobiDB-lite"/>
    </source>
</evidence>
<evidence type="ECO:0000313" key="3">
    <source>
        <dbReference type="EnsemblMetazoa" id="AALFPA23_003255.P3504"/>
    </source>
</evidence>
<feature type="compositionally biased region" description="Basic residues" evidence="1">
    <location>
        <begin position="825"/>
        <end position="835"/>
    </location>
</feature>
<feature type="compositionally biased region" description="Basic and acidic residues" evidence="1">
    <location>
        <begin position="1160"/>
        <end position="1169"/>
    </location>
</feature>
<feature type="compositionally biased region" description="Low complexity" evidence="1">
    <location>
        <begin position="1052"/>
        <end position="1062"/>
    </location>
</feature>
<feature type="region of interest" description="Disordered" evidence="1">
    <location>
        <begin position="423"/>
        <end position="463"/>
    </location>
</feature>
<dbReference type="Proteomes" id="UP000069940">
    <property type="component" value="Unassembled WGS sequence"/>
</dbReference>
<proteinExistence type="predicted"/>
<feature type="compositionally biased region" description="Low complexity" evidence="1">
    <location>
        <begin position="905"/>
        <end position="947"/>
    </location>
</feature>
<feature type="compositionally biased region" description="Basic and acidic residues" evidence="1">
    <location>
        <begin position="1131"/>
        <end position="1147"/>
    </location>
</feature>
<feature type="compositionally biased region" description="Basic residues" evidence="1">
    <location>
        <begin position="1071"/>
        <end position="1084"/>
    </location>
</feature>
<feature type="compositionally biased region" description="Low complexity" evidence="1">
    <location>
        <begin position="987"/>
        <end position="999"/>
    </location>
</feature>
<dbReference type="RefSeq" id="XP_062714441.1">
    <property type="nucleotide sequence ID" value="XM_062858457.1"/>
</dbReference>
<accession>A0ABM1XVF0</accession>
<evidence type="ECO:0000313" key="4">
    <source>
        <dbReference type="Proteomes" id="UP000069940"/>
    </source>
</evidence>
<keyword evidence="4" id="KW-1185">Reference proteome</keyword>
<dbReference type="GeneID" id="109427983"/>
<feature type="chain" id="PRO_5046845170" evidence="2">
    <location>
        <begin position="25"/>
        <end position="1322"/>
    </location>
</feature>
<evidence type="ECO:0000256" key="2">
    <source>
        <dbReference type="SAM" id="SignalP"/>
    </source>
</evidence>
<reference evidence="4" key="1">
    <citation type="journal article" date="2015" name="Proc. Natl. Acad. Sci. U.S.A.">
        <title>Genome sequence of the Asian Tiger mosquito, Aedes albopictus, reveals insights into its biology, genetics, and evolution.</title>
        <authorList>
            <person name="Chen X.G."/>
            <person name="Jiang X."/>
            <person name="Gu J."/>
            <person name="Xu M."/>
            <person name="Wu Y."/>
            <person name="Deng Y."/>
            <person name="Zhang C."/>
            <person name="Bonizzoni M."/>
            <person name="Dermauw W."/>
            <person name="Vontas J."/>
            <person name="Armbruster P."/>
            <person name="Huang X."/>
            <person name="Yang Y."/>
            <person name="Zhang H."/>
            <person name="He W."/>
            <person name="Peng H."/>
            <person name="Liu Y."/>
            <person name="Wu K."/>
            <person name="Chen J."/>
            <person name="Lirakis M."/>
            <person name="Topalis P."/>
            <person name="Van Leeuwen T."/>
            <person name="Hall A.B."/>
            <person name="Jiang X."/>
            <person name="Thorpe C."/>
            <person name="Mueller R.L."/>
            <person name="Sun C."/>
            <person name="Waterhouse R.M."/>
            <person name="Yan G."/>
            <person name="Tu Z.J."/>
            <person name="Fang X."/>
            <person name="James A.A."/>
        </authorList>
    </citation>
    <scope>NUCLEOTIDE SEQUENCE [LARGE SCALE GENOMIC DNA]</scope>
    <source>
        <strain evidence="4">Foshan</strain>
    </source>
</reference>
<feature type="region of interest" description="Disordered" evidence="1">
    <location>
        <begin position="983"/>
        <end position="1170"/>
    </location>
</feature>
<feature type="compositionally biased region" description="Polar residues" evidence="1">
    <location>
        <begin position="887"/>
        <end position="896"/>
    </location>
</feature>
<feature type="region of interest" description="Disordered" evidence="1">
    <location>
        <begin position="825"/>
        <end position="947"/>
    </location>
</feature>